<dbReference type="RefSeq" id="WP_198420359.1">
    <property type="nucleotide sequence ID" value="NZ_AP022853.1"/>
</dbReference>
<dbReference type="PANTHER" id="PTHR33525">
    <property type="match status" value="1"/>
</dbReference>
<keyword evidence="2" id="KW-0378">Hydrolase</keyword>
<dbReference type="KEGG" id="slac:SKTS_24280"/>
<feature type="domain" description="HDOD" evidence="1">
    <location>
        <begin position="13"/>
        <end position="210"/>
    </location>
</feature>
<dbReference type="Gene3D" id="1.10.3210.10">
    <property type="entry name" value="Hypothetical protein af1432"/>
    <property type="match status" value="1"/>
</dbReference>
<evidence type="ECO:0000259" key="1">
    <source>
        <dbReference type="PROSITE" id="PS51833"/>
    </source>
</evidence>
<gene>
    <name evidence="2" type="ORF">SKTS_24280</name>
</gene>
<dbReference type="InterPro" id="IPR013976">
    <property type="entry name" value="HDOD"/>
</dbReference>
<evidence type="ECO:0000313" key="3">
    <source>
        <dbReference type="Proteomes" id="UP000502260"/>
    </source>
</evidence>
<dbReference type="Proteomes" id="UP000502260">
    <property type="component" value="Chromosome"/>
</dbReference>
<evidence type="ECO:0000313" key="2">
    <source>
        <dbReference type="EMBL" id="BCB27542.1"/>
    </source>
</evidence>
<organism evidence="2 3">
    <name type="scientific">Sulfurimicrobium lacus</name>
    <dbReference type="NCBI Taxonomy" id="2715678"/>
    <lineage>
        <taxon>Bacteria</taxon>
        <taxon>Pseudomonadati</taxon>
        <taxon>Pseudomonadota</taxon>
        <taxon>Betaproteobacteria</taxon>
        <taxon>Nitrosomonadales</taxon>
        <taxon>Sulfuricellaceae</taxon>
        <taxon>Sulfurimicrobium</taxon>
    </lineage>
</organism>
<dbReference type="CDD" id="cd00077">
    <property type="entry name" value="HDc"/>
    <property type="match status" value="1"/>
</dbReference>
<dbReference type="InterPro" id="IPR003607">
    <property type="entry name" value="HD/PDEase_dom"/>
</dbReference>
<dbReference type="AlphaFoldDB" id="A0A6F8VF20"/>
<dbReference type="EMBL" id="AP022853">
    <property type="protein sequence ID" value="BCB27542.1"/>
    <property type="molecule type" value="Genomic_DNA"/>
</dbReference>
<accession>A0A6F8VF20</accession>
<dbReference type="SMART" id="SM00471">
    <property type="entry name" value="HDc"/>
    <property type="match status" value="1"/>
</dbReference>
<proteinExistence type="predicted"/>
<reference evidence="3" key="1">
    <citation type="submission" date="2020-03" db="EMBL/GenBank/DDBJ databases">
        <title>Complete genome sequence of sulfur-oxidizing bacterium skT11.</title>
        <authorList>
            <person name="Kanda M."/>
            <person name="Kojima H."/>
            <person name="Fukui M."/>
        </authorList>
    </citation>
    <scope>NUCLEOTIDE SEQUENCE [LARGE SCALE GENOMIC DNA]</scope>
    <source>
        <strain evidence="3">skT11</strain>
    </source>
</reference>
<dbReference type="SUPFAM" id="SSF109604">
    <property type="entry name" value="HD-domain/PDEase-like"/>
    <property type="match status" value="1"/>
</dbReference>
<dbReference type="Pfam" id="PF08668">
    <property type="entry name" value="HDOD"/>
    <property type="match status" value="1"/>
</dbReference>
<dbReference type="NCBIfam" id="TIGR00277">
    <property type="entry name" value="HDIG"/>
    <property type="match status" value="1"/>
</dbReference>
<name>A0A6F8VF20_9PROT</name>
<sequence>MSASELVKDIGGLVSLPDVYLRINRLVDDPDSSSADIAKAISQDPSFTVRLLRVANSALYGFSSTIDTVAKAATIIGTTQIRSLALSMSVARSFAGLPNDLVSMDNFWRHSLLCALAARHLAKEARRCDPDALFTAGLLHDIGELVIFNRLPAQAKEALELVLDSQDEIPVYAAERQVLGFDHAEVGGEMARAWKLPPLLEECIAHHHAISDPKRYPRETSLIHIANVIALMAEIDTLDPADVAPIDPLAWENTGLSKESVEPAIRAIRAEVVEVEKLFLGDQ</sequence>
<protein>
    <submittedName>
        <fullName evidence="2">HD family phosphohydrolase</fullName>
    </submittedName>
</protein>
<dbReference type="PROSITE" id="PS51833">
    <property type="entry name" value="HDOD"/>
    <property type="match status" value="1"/>
</dbReference>
<dbReference type="GO" id="GO:0016787">
    <property type="term" value="F:hydrolase activity"/>
    <property type="evidence" value="ECO:0007669"/>
    <property type="project" value="UniProtKB-KW"/>
</dbReference>
<keyword evidence="3" id="KW-1185">Reference proteome</keyword>
<dbReference type="InterPro" id="IPR006675">
    <property type="entry name" value="HDIG_dom"/>
</dbReference>
<dbReference type="PANTHER" id="PTHR33525:SF3">
    <property type="entry name" value="RIBONUCLEASE Y"/>
    <property type="match status" value="1"/>
</dbReference>
<dbReference type="InterPro" id="IPR052340">
    <property type="entry name" value="RNase_Y/CdgJ"/>
</dbReference>